<dbReference type="Proteomes" id="UP000652176">
    <property type="component" value="Unassembled WGS sequence"/>
</dbReference>
<feature type="transmembrane region" description="Helical" evidence="1">
    <location>
        <begin position="107"/>
        <end position="129"/>
    </location>
</feature>
<evidence type="ECO:0000313" key="2">
    <source>
        <dbReference type="EMBL" id="MBD9355184.1"/>
    </source>
</evidence>
<feature type="transmembrane region" description="Helical" evidence="1">
    <location>
        <begin position="70"/>
        <end position="87"/>
    </location>
</feature>
<accession>A0ABR9CWD3</accession>
<sequence>MNRNFAKCIAALIIDFSCLCALVYILYRCHGGQYSTEFWITLLLSLFGILIGWLTVYLATPKRQHEVVNFPKYANLIYSGVTGYFLAKLEPTLNHIFENSGLINNVFYGVRFLGFVSATIIGAIGMYVFRVYLGESTKKTDSENSIHIPETTGTASLRQVPEKK</sequence>
<gene>
    <name evidence="2" type="ORF">IE877_04715</name>
</gene>
<keyword evidence="1" id="KW-0472">Membrane</keyword>
<feature type="transmembrane region" description="Helical" evidence="1">
    <location>
        <begin position="9"/>
        <end position="27"/>
    </location>
</feature>
<name>A0ABR9CWD3_9GAMM</name>
<evidence type="ECO:0000313" key="3">
    <source>
        <dbReference type="Proteomes" id="UP000652176"/>
    </source>
</evidence>
<keyword evidence="1" id="KW-1133">Transmembrane helix</keyword>
<proteinExistence type="predicted"/>
<evidence type="ECO:0000256" key="1">
    <source>
        <dbReference type="SAM" id="Phobius"/>
    </source>
</evidence>
<dbReference type="EMBL" id="JACXSS010000001">
    <property type="protein sequence ID" value="MBD9355184.1"/>
    <property type="molecule type" value="Genomic_DNA"/>
</dbReference>
<reference evidence="2 3" key="1">
    <citation type="submission" date="2020-09" db="EMBL/GenBank/DDBJ databases">
        <title>Methylomonas albis sp. nov. and Methylomonas fluvii sp. nov.: Two cold-adapted methanotrophs from the River Elbe and an amended description of Methylovulum psychrotolerans strain Eb1.</title>
        <authorList>
            <person name="Bussmann I.K."/>
            <person name="Klings K.-W."/>
            <person name="Warnstedt J."/>
            <person name="Hoppert M."/>
            <person name="Saborowski A."/>
            <person name="Horn F."/>
            <person name="Liebner S."/>
        </authorList>
    </citation>
    <scope>NUCLEOTIDE SEQUENCE [LARGE SCALE GENOMIC DNA]</scope>
    <source>
        <strain evidence="2 3">EbA</strain>
    </source>
</reference>
<evidence type="ECO:0008006" key="4">
    <source>
        <dbReference type="Google" id="ProtNLM"/>
    </source>
</evidence>
<keyword evidence="1" id="KW-0812">Transmembrane</keyword>
<feature type="transmembrane region" description="Helical" evidence="1">
    <location>
        <begin position="39"/>
        <end position="58"/>
    </location>
</feature>
<protein>
    <recommendedName>
        <fullName evidence="4">DUF4199 domain-containing protein</fullName>
    </recommendedName>
</protein>
<organism evidence="2 3">
    <name type="scientific">Methylomonas albis</name>
    <dbReference type="NCBI Taxonomy" id="1854563"/>
    <lineage>
        <taxon>Bacteria</taxon>
        <taxon>Pseudomonadati</taxon>
        <taxon>Pseudomonadota</taxon>
        <taxon>Gammaproteobacteria</taxon>
        <taxon>Methylococcales</taxon>
        <taxon>Methylococcaceae</taxon>
        <taxon>Methylomonas</taxon>
    </lineage>
</organism>
<dbReference type="RefSeq" id="WP_192373582.1">
    <property type="nucleotide sequence ID" value="NZ_JACXSS010000001.1"/>
</dbReference>
<keyword evidence="3" id="KW-1185">Reference proteome</keyword>
<comment type="caution">
    <text evidence="2">The sequence shown here is derived from an EMBL/GenBank/DDBJ whole genome shotgun (WGS) entry which is preliminary data.</text>
</comment>